<name>A0A0E9SGH5_ANGAN</name>
<organism evidence="1">
    <name type="scientific">Anguilla anguilla</name>
    <name type="common">European freshwater eel</name>
    <name type="synonym">Muraena anguilla</name>
    <dbReference type="NCBI Taxonomy" id="7936"/>
    <lineage>
        <taxon>Eukaryota</taxon>
        <taxon>Metazoa</taxon>
        <taxon>Chordata</taxon>
        <taxon>Craniata</taxon>
        <taxon>Vertebrata</taxon>
        <taxon>Euteleostomi</taxon>
        <taxon>Actinopterygii</taxon>
        <taxon>Neopterygii</taxon>
        <taxon>Teleostei</taxon>
        <taxon>Anguilliformes</taxon>
        <taxon>Anguillidae</taxon>
        <taxon>Anguilla</taxon>
    </lineage>
</organism>
<sequence length="17" mass="1965">MPSHRRSVIKGQKKQKG</sequence>
<reference evidence="1" key="1">
    <citation type="submission" date="2014-11" db="EMBL/GenBank/DDBJ databases">
        <authorList>
            <person name="Amaro Gonzalez C."/>
        </authorList>
    </citation>
    <scope>NUCLEOTIDE SEQUENCE</scope>
</reference>
<proteinExistence type="predicted"/>
<reference evidence="1" key="2">
    <citation type="journal article" date="2015" name="Fish Shellfish Immunol.">
        <title>Early steps in the European eel (Anguilla anguilla)-Vibrio vulnificus interaction in the gills: Role of the RtxA13 toxin.</title>
        <authorList>
            <person name="Callol A."/>
            <person name="Pajuelo D."/>
            <person name="Ebbesson L."/>
            <person name="Teles M."/>
            <person name="MacKenzie S."/>
            <person name="Amaro C."/>
        </authorList>
    </citation>
    <scope>NUCLEOTIDE SEQUENCE</scope>
</reference>
<evidence type="ECO:0000313" key="1">
    <source>
        <dbReference type="EMBL" id="JAH40337.1"/>
    </source>
</evidence>
<accession>A0A0E9SGH5</accession>
<dbReference type="AlphaFoldDB" id="A0A0E9SGH5"/>
<dbReference type="EMBL" id="GBXM01068240">
    <property type="protein sequence ID" value="JAH40337.1"/>
    <property type="molecule type" value="Transcribed_RNA"/>
</dbReference>
<protein>
    <submittedName>
        <fullName evidence="1">Uncharacterized protein</fullName>
    </submittedName>
</protein>